<evidence type="ECO:0000256" key="6">
    <source>
        <dbReference type="ARBA" id="ARBA00022989"/>
    </source>
</evidence>
<dbReference type="PANTHER" id="PTHR30614">
    <property type="entry name" value="MEMBRANE COMPONENT OF AMINO ACID ABC TRANSPORTER"/>
    <property type="match status" value="1"/>
</dbReference>
<dbReference type="PROSITE" id="PS50999">
    <property type="entry name" value="COX2_TM"/>
    <property type="match status" value="1"/>
</dbReference>
<feature type="domain" description="Cytochrome oxidase subunit II transmembrane region profile" evidence="10">
    <location>
        <begin position="1"/>
        <end position="35"/>
    </location>
</feature>
<keyword evidence="12" id="KW-1185">Reference proteome</keyword>
<evidence type="ECO:0000259" key="10">
    <source>
        <dbReference type="PROSITE" id="PS50999"/>
    </source>
</evidence>
<keyword evidence="4 8" id="KW-0812">Transmembrane</keyword>
<dbReference type="SUPFAM" id="SSF161098">
    <property type="entry name" value="MetI-like"/>
    <property type="match status" value="1"/>
</dbReference>
<dbReference type="PROSITE" id="PS50928">
    <property type="entry name" value="ABC_TM1"/>
    <property type="match status" value="1"/>
</dbReference>
<proteinExistence type="inferred from homology"/>
<evidence type="ECO:0000256" key="4">
    <source>
        <dbReference type="ARBA" id="ARBA00022692"/>
    </source>
</evidence>
<evidence type="ECO:0000256" key="7">
    <source>
        <dbReference type="ARBA" id="ARBA00023136"/>
    </source>
</evidence>
<dbReference type="GO" id="GO:0022900">
    <property type="term" value="P:electron transport chain"/>
    <property type="evidence" value="ECO:0007669"/>
    <property type="project" value="InterPro"/>
</dbReference>
<dbReference type="NCBIfam" id="TIGR01726">
    <property type="entry name" value="HEQRo_perm_3TM"/>
    <property type="match status" value="1"/>
</dbReference>
<feature type="transmembrane region" description="Helical" evidence="8">
    <location>
        <begin position="26"/>
        <end position="48"/>
    </location>
</feature>
<dbReference type="InterPro" id="IPR000515">
    <property type="entry name" value="MetI-like"/>
</dbReference>
<reference evidence="11 12" key="1">
    <citation type="submission" date="2019-07" db="EMBL/GenBank/DDBJ databases">
        <title>Complete Genome Sequence of Leptotrichia hofstadii Strain JCM16775.</title>
        <authorList>
            <person name="Watanabe S."/>
            <person name="Cui L."/>
        </authorList>
    </citation>
    <scope>NUCLEOTIDE SEQUENCE [LARGE SCALE GENOMIC DNA]</scope>
    <source>
        <strain evidence="11 12">JCM16775</strain>
    </source>
</reference>
<feature type="domain" description="ABC transmembrane type-1" evidence="9">
    <location>
        <begin position="22"/>
        <end position="214"/>
    </location>
</feature>
<dbReference type="CDD" id="cd06261">
    <property type="entry name" value="TM_PBP2"/>
    <property type="match status" value="1"/>
</dbReference>
<comment type="subcellular location">
    <subcellularLocation>
        <location evidence="1 8">Cell membrane</location>
        <topology evidence="1 8">Multi-pass membrane protein</topology>
    </subcellularLocation>
</comment>
<dbReference type="InterPro" id="IPR011759">
    <property type="entry name" value="Cyt_c_oxidase_su2_TM_dom"/>
</dbReference>
<gene>
    <name evidence="11" type="ORF">JCM16775_1396</name>
</gene>
<evidence type="ECO:0000256" key="3">
    <source>
        <dbReference type="ARBA" id="ARBA00022475"/>
    </source>
</evidence>
<evidence type="ECO:0000256" key="5">
    <source>
        <dbReference type="ARBA" id="ARBA00022970"/>
    </source>
</evidence>
<name>A0A510JHG1_9FUSO</name>
<keyword evidence="7 8" id="KW-0472">Membrane</keyword>
<dbReference type="RefSeq" id="WP_051254489.1">
    <property type="nucleotide sequence ID" value="NZ_AP019823.1"/>
</dbReference>
<evidence type="ECO:0000313" key="11">
    <source>
        <dbReference type="EMBL" id="BBM38687.1"/>
    </source>
</evidence>
<dbReference type="Pfam" id="PF00528">
    <property type="entry name" value="BPD_transp_1"/>
    <property type="match status" value="1"/>
</dbReference>
<feature type="transmembrane region" description="Helical" evidence="8">
    <location>
        <begin position="60"/>
        <end position="81"/>
    </location>
</feature>
<dbReference type="Proteomes" id="UP000321892">
    <property type="component" value="Chromosome"/>
</dbReference>
<sequence>MSQFIELIKISLPIFIELVKTLPNVVILYILTVLFSIPLGILGALAYTGKNKIVKFIISVYTWIFRGTPLMLQLMVVYYGIPLMNFGGYKIVLAPYMAATITFIINYAAYLVEIMRSGIESIDKGQHEAAKVLGYSYWQKIVYVILPQAIRRVLPTLGNEAITLIKDTSLVYVLAVTEVMKRTKELANIYYNVTPYICAIIIYLVLSFAVDRIFKNIEKRNKIRI</sequence>
<dbReference type="GO" id="GO:0043190">
    <property type="term" value="C:ATP-binding cassette (ABC) transporter complex"/>
    <property type="evidence" value="ECO:0007669"/>
    <property type="project" value="InterPro"/>
</dbReference>
<evidence type="ECO:0000259" key="9">
    <source>
        <dbReference type="PROSITE" id="PS50928"/>
    </source>
</evidence>
<dbReference type="PANTHER" id="PTHR30614:SF0">
    <property type="entry name" value="L-CYSTINE TRANSPORT SYSTEM PERMEASE PROTEIN TCYL"/>
    <property type="match status" value="1"/>
</dbReference>
<comment type="similarity">
    <text evidence="8">Belongs to the binding-protein-dependent transport system permease family.</text>
</comment>
<protein>
    <submittedName>
        <fullName evidence="11">Polar amino acid ABC transporter innermembrane protein</fullName>
    </submittedName>
</protein>
<accession>A0A510JHG1</accession>
<dbReference type="AlphaFoldDB" id="A0A510JHG1"/>
<feature type="transmembrane region" description="Helical" evidence="8">
    <location>
        <begin position="93"/>
        <end position="112"/>
    </location>
</feature>
<dbReference type="EMBL" id="AP019823">
    <property type="protein sequence ID" value="BBM38687.1"/>
    <property type="molecule type" value="Genomic_DNA"/>
</dbReference>
<dbReference type="InterPro" id="IPR035906">
    <property type="entry name" value="MetI-like_sf"/>
</dbReference>
<keyword evidence="3" id="KW-1003">Cell membrane</keyword>
<dbReference type="GO" id="GO:0022857">
    <property type="term" value="F:transmembrane transporter activity"/>
    <property type="evidence" value="ECO:0007669"/>
    <property type="project" value="InterPro"/>
</dbReference>
<evidence type="ECO:0000256" key="8">
    <source>
        <dbReference type="RuleBase" id="RU363032"/>
    </source>
</evidence>
<dbReference type="GO" id="GO:0006865">
    <property type="term" value="P:amino acid transport"/>
    <property type="evidence" value="ECO:0007669"/>
    <property type="project" value="UniProtKB-KW"/>
</dbReference>
<evidence type="ECO:0000256" key="1">
    <source>
        <dbReference type="ARBA" id="ARBA00004651"/>
    </source>
</evidence>
<dbReference type="KEGG" id="lhf:JCM16775_1396"/>
<keyword evidence="6 8" id="KW-1133">Transmembrane helix</keyword>
<organism evidence="11 12">
    <name type="scientific">Leptotrichia hofstadii</name>
    <dbReference type="NCBI Taxonomy" id="157688"/>
    <lineage>
        <taxon>Bacteria</taxon>
        <taxon>Fusobacteriati</taxon>
        <taxon>Fusobacteriota</taxon>
        <taxon>Fusobacteriia</taxon>
        <taxon>Fusobacteriales</taxon>
        <taxon>Leptotrichiaceae</taxon>
        <taxon>Leptotrichia</taxon>
    </lineage>
</organism>
<dbReference type="Gene3D" id="1.10.3720.10">
    <property type="entry name" value="MetI-like"/>
    <property type="match status" value="1"/>
</dbReference>
<dbReference type="InterPro" id="IPR010065">
    <property type="entry name" value="AA_ABC_transptr_permease_3TM"/>
</dbReference>
<keyword evidence="5" id="KW-0029">Amino-acid transport</keyword>
<feature type="transmembrane region" description="Helical" evidence="8">
    <location>
        <begin position="189"/>
        <end position="210"/>
    </location>
</feature>
<evidence type="ECO:0000313" key="12">
    <source>
        <dbReference type="Proteomes" id="UP000321892"/>
    </source>
</evidence>
<evidence type="ECO:0000256" key="2">
    <source>
        <dbReference type="ARBA" id="ARBA00022448"/>
    </source>
</evidence>
<dbReference type="InterPro" id="IPR043429">
    <property type="entry name" value="ArtM/GltK/GlnP/TcyL/YhdX-like"/>
</dbReference>
<keyword evidence="2 8" id="KW-0813">Transport</keyword>